<organism evidence="2 3">
    <name type="scientific">Kwoniella heveanensis BCC8398</name>
    <dbReference type="NCBI Taxonomy" id="1296120"/>
    <lineage>
        <taxon>Eukaryota</taxon>
        <taxon>Fungi</taxon>
        <taxon>Dikarya</taxon>
        <taxon>Basidiomycota</taxon>
        <taxon>Agaricomycotina</taxon>
        <taxon>Tremellomycetes</taxon>
        <taxon>Tremellales</taxon>
        <taxon>Cryptococcaceae</taxon>
        <taxon>Kwoniella</taxon>
    </lineage>
</organism>
<gene>
    <name evidence="2" type="ORF">I316_04739</name>
</gene>
<feature type="region of interest" description="Disordered" evidence="1">
    <location>
        <begin position="77"/>
        <end position="261"/>
    </location>
</feature>
<name>A0A1B9GS36_9TREE</name>
<feature type="region of interest" description="Disordered" evidence="1">
    <location>
        <begin position="17"/>
        <end position="48"/>
    </location>
</feature>
<feature type="compositionally biased region" description="Basic and acidic residues" evidence="1">
    <location>
        <begin position="211"/>
        <end position="229"/>
    </location>
</feature>
<feature type="compositionally biased region" description="Polar residues" evidence="1">
    <location>
        <begin position="155"/>
        <end position="169"/>
    </location>
</feature>
<dbReference type="AlphaFoldDB" id="A0A1B9GS36"/>
<dbReference type="OrthoDB" id="4590707at2759"/>
<keyword evidence="3" id="KW-1185">Reference proteome</keyword>
<evidence type="ECO:0000256" key="1">
    <source>
        <dbReference type="SAM" id="MobiDB-lite"/>
    </source>
</evidence>
<feature type="compositionally biased region" description="Basic and acidic residues" evidence="1">
    <location>
        <begin position="77"/>
        <end position="89"/>
    </location>
</feature>
<sequence>MSFRSAARPIARFAASARGSAQPVQIARRAASSSSGTGGVKPPKSNDLPWIIGSTVGFGSLAAFLLLPSKADSHAATHSQEHAKVRAEINESAPTAKPGQDQIQNTESLSRDVKSEDPKEIHRQADRPPSSIPAKRDQLKTMDDRNLENPDLKPESQSGGQNASDTAKAQAQGEGNKENEGTPSNAGYATGTGSTSGSGSGSGSAEQAESDEGKAGKEAGEPTQKEIKDSILQAERANTPKAAMDEEAHGNDGPSQDDRED</sequence>
<dbReference type="Proteomes" id="UP000092666">
    <property type="component" value="Unassembled WGS sequence"/>
</dbReference>
<accession>A0A1B9GS36</accession>
<reference evidence="3" key="2">
    <citation type="submission" date="2013-12" db="EMBL/GenBank/DDBJ databases">
        <title>Evolution of pathogenesis and genome organization in the Tremellales.</title>
        <authorList>
            <person name="Cuomo C."/>
            <person name="Litvintseva A."/>
            <person name="Heitman J."/>
            <person name="Chen Y."/>
            <person name="Sun S."/>
            <person name="Springer D."/>
            <person name="Dromer F."/>
            <person name="Young S."/>
            <person name="Zeng Q."/>
            <person name="Chapman S."/>
            <person name="Gujja S."/>
            <person name="Saif S."/>
            <person name="Birren B."/>
        </authorList>
    </citation>
    <scope>NUCLEOTIDE SEQUENCE [LARGE SCALE GENOMIC DNA]</scope>
    <source>
        <strain evidence="3">BCC8398</strain>
    </source>
</reference>
<reference evidence="2 3" key="1">
    <citation type="submission" date="2013-07" db="EMBL/GenBank/DDBJ databases">
        <title>The Genome Sequence of Cryptococcus heveanensis BCC8398.</title>
        <authorList>
            <consortium name="The Broad Institute Genome Sequencing Platform"/>
            <person name="Cuomo C."/>
            <person name="Litvintseva A."/>
            <person name="Chen Y."/>
            <person name="Heitman J."/>
            <person name="Sun S."/>
            <person name="Springer D."/>
            <person name="Dromer F."/>
            <person name="Young S.K."/>
            <person name="Zeng Q."/>
            <person name="Gargeya S."/>
            <person name="Fitzgerald M."/>
            <person name="Abouelleil A."/>
            <person name="Alvarado L."/>
            <person name="Berlin A.M."/>
            <person name="Chapman S.B."/>
            <person name="Dewar J."/>
            <person name="Goldberg J."/>
            <person name="Griggs A."/>
            <person name="Gujja S."/>
            <person name="Hansen M."/>
            <person name="Howarth C."/>
            <person name="Imamovic A."/>
            <person name="Larimer J."/>
            <person name="McCowan C."/>
            <person name="Murphy C."/>
            <person name="Pearson M."/>
            <person name="Priest M."/>
            <person name="Roberts A."/>
            <person name="Saif S."/>
            <person name="Shea T."/>
            <person name="Sykes S."/>
            <person name="Wortman J."/>
            <person name="Nusbaum C."/>
            <person name="Birren B."/>
        </authorList>
    </citation>
    <scope>NUCLEOTIDE SEQUENCE [LARGE SCALE GENOMIC DNA]</scope>
    <source>
        <strain evidence="2 3">BCC8398</strain>
    </source>
</reference>
<dbReference type="EMBL" id="KI669504">
    <property type="protein sequence ID" value="OCF33665.1"/>
    <property type="molecule type" value="Genomic_DNA"/>
</dbReference>
<evidence type="ECO:0000313" key="2">
    <source>
        <dbReference type="EMBL" id="OCF33665.1"/>
    </source>
</evidence>
<protein>
    <submittedName>
        <fullName evidence="2">Uncharacterized protein</fullName>
    </submittedName>
</protein>
<feature type="compositionally biased region" description="Basic and acidic residues" evidence="1">
    <location>
        <begin position="109"/>
        <end position="126"/>
    </location>
</feature>
<evidence type="ECO:0000313" key="3">
    <source>
        <dbReference type="Proteomes" id="UP000092666"/>
    </source>
</evidence>
<feature type="compositionally biased region" description="Basic and acidic residues" evidence="1">
    <location>
        <begin position="134"/>
        <end position="154"/>
    </location>
</feature>
<proteinExistence type="predicted"/>